<protein>
    <submittedName>
        <fullName evidence="11">Voltage-gated potassium channel</fullName>
    </submittedName>
</protein>
<keyword evidence="7 11" id="KW-0407">Ion channel</keyword>
<evidence type="ECO:0000256" key="6">
    <source>
        <dbReference type="ARBA" id="ARBA00023136"/>
    </source>
</evidence>
<feature type="transmembrane region" description="Helical" evidence="9">
    <location>
        <begin position="25"/>
        <end position="44"/>
    </location>
</feature>
<dbReference type="EMBL" id="AP023396">
    <property type="protein sequence ID" value="BCK53153.1"/>
    <property type="molecule type" value="Genomic_DNA"/>
</dbReference>
<feature type="domain" description="Potassium channel" evidence="10">
    <location>
        <begin position="142"/>
        <end position="214"/>
    </location>
</feature>
<evidence type="ECO:0000256" key="7">
    <source>
        <dbReference type="ARBA" id="ARBA00023303"/>
    </source>
</evidence>
<evidence type="ECO:0000256" key="1">
    <source>
        <dbReference type="ARBA" id="ARBA00004141"/>
    </source>
</evidence>
<dbReference type="AlphaFoldDB" id="A0A7G1KFX6"/>
<comment type="subcellular location">
    <subcellularLocation>
        <location evidence="1">Membrane</location>
        <topology evidence="1">Multi-pass membrane protein</topology>
    </subcellularLocation>
</comment>
<evidence type="ECO:0000256" key="8">
    <source>
        <dbReference type="SAM" id="MobiDB-lite"/>
    </source>
</evidence>
<dbReference type="Proteomes" id="UP000516173">
    <property type="component" value="Chromosome"/>
</dbReference>
<feature type="region of interest" description="Disordered" evidence="8">
    <location>
        <begin position="250"/>
        <end position="274"/>
    </location>
</feature>
<dbReference type="GO" id="GO:0001508">
    <property type="term" value="P:action potential"/>
    <property type="evidence" value="ECO:0007669"/>
    <property type="project" value="TreeGrafter"/>
</dbReference>
<keyword evidence="2" id="KW-0813">Transport</keyword>
<accession>A0A7G1KFX6</accession>
<dbReference type="Gene3D" id="1.10.287.70">
    <property type="match status" value="1"/>
</dbReference>
<evidence type="ECO:0000256" key="2">
    <source>
        <dbReference type="ARBA" id="ARBA00022448"/>
    </source>
</evidence>
<dbReference type="KEGG" id="nwl:NWFMUON74_09250"/>
<reference evidence="11 12" key="1">
    <citation type="submission" date="2020-08" db="EMBL/GenBank/DDBJ databases">
        <title>Genome Sequencing of Nocardia wallacei strain FMUON74 and assembly.</title>
        <authorList>
            <person name="Toyokawa M."/>
            <person name="Uesaka K."/>
        </authorList>
    </citation>
    <scope>NUCLEOTIDE SEQUENCE [LARGE SCALE GENOMIC DNA]</scope>
    <source>
        <strain evidence="11 12">FMUON74</strain>
    </source>
</reference>
<dbReference type="SUPFAM" id="SSF81324">
    <property type="entry name" value="Voltage-gated potassium channels"/>
    <property type="match status" value="1"/>
</dbReference>
<evidence type="ECO:0000256" key="5">
    <source>
        <dbReference type="ARBA" id="ARBA00023065"/>
    </source>
</evidence>
<feature type="transmembrane region" description="Helical" evidence="9">
    <location>
        <begin position="128"/>
        <end position="148"/>
    </location>
</feature>
<evidence type="ECO:0000313" key="11">
    <source>
        <dbReference type="EMBL" id="BCK53153.1"/>
    </source>
</evidence>
<keyword evidence="3 9" id="KW-0812">Transmembrane</keyword>
<dbReference type="InterPro" id="IPR013099">
    <property type="entry name" value="K_chnl_dom"/>
</dbReference>
<dbReference type="PANTHER" id="PTHR11537:SF254">
    <property type="entry name" value="POTASSIUM VOLTAGE-GATED CHANNEL PROTEIN SHAB"/>
    <property type="match status" value="1"/>
</dbReference>
<dbReference type="RefSeq" id="WP_187686746.1">
    <property type="nucleotide sequence ID" value="NZ_AP023396.1"/>
</dbReference>
<dbReference type="Pfam" id="PF07885">
    <property type="entry name" value="Ion_trans_2"/>
    <property type="match status" value="1"/>
</dbReference>
<dbReference type="InterPro" id="IPR028325">
    <property type="entry name" value="VG_K_chnl"/>
</dbReference>
<keyword evidence="6 9" id="KW-0472">Membrane</keyword>
<keyword evidence="5" id="KW-0406">Ion transport</keyword>
<gene>
    <name evidence="11" type="ORF">NWFMUON74_09250</name>
</gene>
<keyword evidence="12" id="KW-1185">Reference proteome</keyword>
<proteinExistence type="predicted"/>
<keyword evidence="4 9" id="KW-1133">Transmembrane helix</keyword>
<dbReference type="GO" id="GO:0008076">
    <property type="term" value="C:voltage-gated potassium channel complex"/>
    <property type="evidence" value="ECO:0007669"/>
    <property type="project" value="InterPro"/>
</dbReference>
<dbReference type="GeneID" id="80345543"/>
<dbReference type="PANTHER" id="PTHR11537">
    <property type="entry name" value="VOLTAGE-GATED POTASSIUM CHANNEL"/>
    <property type="match status" value="1"/>
</dbReference>
<evidence type="ECO:0000256" key="4">
    <source>
        <dbReference type="ARBA" id="ARBA00022989"/>
    </source>
</evidence>
<organism evidence="11 12">
    <name type="scientific">Nocardia wallacei</name>
    <dbReference type="NCBI Taxonomy" id="480035"/>
    <lineage>
        <taxon>Bacteria</taxon>
        <taxon>Bacillati</taxon>
        <taxon>Actinomycetota</taxon>
        <taxon>Actinomycetes</taxon>
        <taxon>Mycobacteriales</taxon>
        <taxon>Nocardiaceae</taxon>
        <taxon>Nocardia</taxon>
    </lineage>
</organism>
<evidence type="ECO:0000259" key="10">
    <source>
        <dbReference type="Pfam" id="PF07885"/>
    </source>
</evidence>
<feature type="transmembrane region" description="Helical" evidence="9">
    <location>
        <begin position="190"/>
        <end position="215"/>
    </location>
</feature>
<feature type="transmembrane region" description="Helical" evidence="9">
    <location>
        <begin position="56"/>
        <end position="79"/>
    </location>
</feature>
<evidence type="ECO:0000256" key="3">
    <source>
        <dbReference type="ARBA" id="ARBA00022692"/>
    </source>
</evidence>
<evidence type="ECO:0000313" key="12">
    <source>
        <dbReference type="Proteomes" id="UP000516173"/>
    </source>
</evidence>
<name>A0A7G1KFX6_9NOCA</name>
<evidence type="ECO:0000256" key="9">
    <source>
        <dbReference type="SAM" id="Phobius"/>
    </source>
</evidence>
<dbReference type="GO" id="GO:0005249">
    <property type="term" value="F:voltage-gated potassium channel activity"/>
    <property type="evidence" value="ECO:0007669"/>
    <property type="project" value="InterPro"/>
</dbReference>
<sequence length="274" mass="30009">MTQLSARTDPAPPEPTSRRVAWERATNIPMGVLAAAFLGVYAWHVLDTGASPVLDAWLTGVDIGIWAIFAADFLLRLGLSTRRWHFLRSHPLELLIVLLPPVRPLRLLRAALLVLDTLNRSKLTRARLSVFVGVCSLLVVFLCSLAMFDAEYGAADAKVRNFGDALWWAVVSVTTVGYGDYYPVTTEGRLVALVLMTFGIGLISFAIGTTTSWVIDQLKTVEESAERTDLEVGRLVEEIRALRTEVAGLRGAPESPDAPRTVLMSAPHSTVQQD</sequence>